<gene>
    <name evidence="2" type="ORF">C24_LOCUS24299</name>
</gene>
<evidence type="ECO:0000313" key="3">
    <source>
        <dbReference type="Proteomes" id="UP000434276"/>
    </source>
</evidence>
<dbReference type="Proteomes" id="UP000434276">
    <property type="component" value="Unassembled WGS sequence"/>
</dbReference>
<dbReference type="OrthoDB" id="1034918at2759"/>
<feature type="compositionally biased region" description="Acidic residues" evidence="1">
    <location>
        <begin position="1"/>
        <end position="11"/>
    </location>
</feature>
<dbReference type="ExpressionAtlas" id="A0A5S9YAC8">
    <property type="expression patterns" value="baseline"/>
</dbReference>
<dbReference type="Pfam" id="PF04776">
    <property type="entry name" value="protein_MS5"/>
    <property type="match status" value="1"/>
</dbReference>
<sequence>MEIVDDEEIGDESPPQAGGGYRDDPWYLEFTEMGKNFTFERVRMSFYSEYGSKIFFTMEAEDPADDYSLYVLRTWVKHDKLANTVQSTWEICFCDVIETREADHEWDNEALIDDRYQGEMPKWFSDEDLQHCYVVENSELLMDPNLHLFAEFAFYKKWCQQFEAIDIAGCLPLTIQKVVVETRGEAETEPSEKLKAANAIFYISFHCACEPVIDDEPNYRETNYRAVVRKTMDGKPGHMRLEVICWST</sequence>
<proteinExistence type="predicted"/>
<name>A0A5S9YAC8_ARATH</name>
<accession>A0A5S9YAC8</accession>
<evidence type="ECO:0000256" key="1">
    <source>
        <dbReference type="SAM" id="MobiDB-lite"/>
    </source>
</evidence>
<reference evidence="2 3" key="1">
    <citation type="submission" date="2019-12" db="EMBL/GenBank/DDBJ databases">
        <authorList>
            <person name="Jiao W.-B."/>
            <person name="Schneeberger K."/>
        </authorList>
    </citation>
    <scope>NUCLEOTIDE SEQUENCE [LARGE SCALE GENOMIC DNA]</scope>
    <source>
        <strain evidence="3">cv. C24</strain>
    </source>
</reference>
<dbReference type="EMBL" id="CACSHJ010000096">
    <property type="protein sequence ID" value="CAA0407094.1"/>
    <property type="molecule type" value="Genomic_DNA"/>
</dbReference>
<evidence type="ECO:0000313" key="2">
    <source>
        <dbReference type="EMBL" id="CAA0407094.1"/>
    </source>
</evidence>
<dbReference type="AlphaFoldDB" id="A0A5S9YAC8"/>
<protein>
    <submittedName>
        <fullName evidence="2">Uncharacterized protein</fullName>
    </submittedName>
</protein>
<organism evidence="2 3">
    <name type="scientific">Arabidopsis thaliana</name>
    <name type="common">Mouse-ear cress</name>
    <dbReference type="NCBI Taxonomy" id="3702"/>
    <lineage>
        <taxon>Eukaryota</taxon>
        <taxon>Viridiplantae</taxon>
        <taxon>Streptophyta</taxon>
        <taxon>Embryophyta</taxon>
        <taxon>Tracheophyta</taxon>
        <taxon>Spermatophyta</taxon>
        <taxon>Magnoliopsida</taxon>
        <taxon>eudicotyledons</taxon>
        <taxon>Gunneridae</taxon>
        <taxon>Pentapetalae</taxon>
        <taxon>rosids</taxon>
        <taxon>malvids</taxon>
        <taxon>Brassicales</taxon>
        <taxon>Brassicaceae</taxon>
        <taxon>Camelineae</taxon>
        <taxon>Arabidopsis</taxon>
    </lineage>
</organism>
<dbReference type="InterPro" id="IPR006462">
    <property type="entry name" value="MS5"/>
</dbReference>
<feature type="region of interest" description="Disordered" evidence="1">
    <location>
        <begin position="1"/>
        <end position="23"/>
    </location>
</feature>